<dbReference type="InterPro" id="IPR036047">
    <property type="entry name" value="F-box-like_dom_sf"/>
</dbReference>
<reference evidence="12 13" key="1">
    <citation type="submission" date="2015-06" db="EMBL/GenBank/DDBJ databases">
        <title>Talaromyces atroroseus IBT 11181 draft genome.</title>
        <authorList>
            <person name="Rasmussen K.B."/>
            <person name="Rasmussen S."/>
            <person name="Petersen B."/>
            <person name="Sicheritz-Ponten T."/>
            <person name="Mortensen U.H."/>
            <person name="Thrane U."/>
        </authorList>
    </citation>
    <scope>NUCLEOTIDE SEQUENCE [LARGE SCALE GENOMIC DNA]</scope>
    <source>
        <strain evidence="12 13">IBT 11181</strain>
    </source>
</reference>
<dbReference type="InterPro" id="IPR001680">
    <property type="entry name" value="WD40_rpt"/>
</dbReference>
<dbReference type="AlphaFoldDB" id="A0A1Q5Q979"/>
<evidence type="ECO:0000313" key="13">
    <source>
        <dbReference type="Proteomes" id="UP000214365"/>
    </source>
</evidence>
<dbReference type="Pfam" id="PF12937">
    <property type="entry name" value="F-box-like"/>
    <property type="match status" value="1"/>
</dbReference>
<comment type="subunit">
    <text evidence="3">Component of the SCF(sconB) E3 ubiquitin ligase complex.</text>
</comment>
<dbReference type="InterPro" id="IPR015943">
    <property type="entry name" value="WD40/YVTN_repeat-like_dom_sf"/>
</dbReference>
<dbReference type="PROSITE" id="PS50082">
    <property type="entry name" value="WD_REPEATS_2"/>
    <property type="match status" value="6"/>
</dbReference>
<dbReference type="SUPFAM" id="SSF81383">
    <property type="entry name" value="F-box domain"/>
    <property type="match status" value="1"/>
</dbReference>
<name>A0A1Q5Q979_TALAT</name>
<evidence type="ECO:0000259" key="11">
    <source>
        <dbReference type="PROSITE" id="PS50181"/>
    </source>
</evidence>
<keyword evidence="13" id="KW-1185">Reference proteome</keyword>
<evidence type="ECO:0000256" key="7">
    <source>
        <dbReference type="ARBA" id="ARBA00030034"/>
    </source>
</evidence>
<dbReference type="SMART" id="SM00256">
    <property type="entry name" value="FBOX"/>
    <property type="match status" value="1"/>
</dbReference>
<feature type="repeat" description="WD" evidence="9">
    <location>
        <begin position="519"/>
        <end position="558"/>
    </location>
</feature>
<dbReference type="PROSITE" id="PS50181">
    <property type="entry name" value="FBOX"/>
    <property type="match status" value="1"/>
</dbReference>
<feature type="domain" description="F-box" evidence="11">
    <location>
        <begin position="247"/>
        <end position="293"/>
    </location>
</feature>
<feature type="region of interest" description="Disordered" evidence="10">
    <location>
        <begin position="1"/>
        <end position="44"/>
    </location>
</feature>
<feature type="repeat" description="WD" evidence="9">
    <location>
        <begin position="438"/>
        <end position="471"/>
    </location>
</feature>
<dbReference type="EMBL" id="LFMY01000005">
    <property type="protein sequence ID" value="OKL60579.1"/>
    <property type="molecule type" value="Genomic_DNA"/>
</dbReference>
<dbReference type="Gene3D" id="2.130.10.10">
    <property type="entry name" value="YVTN repeat-like/Quinoprotein amine dehydrogenase"/>
    <property type="match status" value="3"/>
</dbReference>
<comment type="function">
    <text evidence="1">Component of the SCF(sconB) E3 ubiquitin ligase complex involved in the regulation of sulfur metabolite repression, probably by mediating the inactivation or degradation of the metR transcription factor.</text>
</comment>
<dbReference type="PROSITE" id="PS00678">
    <property type="entry name" value="WD_REPEATS_1"/>
    <property type="match status" value="2"/>
</dbReference>
<dbReference type="PRINTS" id="PR00320">
    <property type="entry name" value="GPROTEINBRPT"/>
</dbReference>
<proteinExistence type="inferred from homology"/>
<evidence type="ECO:0000256" key="10">
    <source>
        <dbReference type="SAM" id="MobiDB-lite"/>
    </source>
</evidence>
<dbReference type="PANTHER" id="PTHR22847">
    <property type="entry name" value="WD40 REPEAT PROTEIN"/>
    <property type="match status" value="1"/>
</dbReference>
<dbReference type="Gene3D" id="1.20.1280.50">
    <property type="match status" value="1"/>
</dbReference>
<dbReference type="OrthoDB" id="19711at2759"/>
<evidence type="ECO:0000256" key="8">
    <source>
        <dbReference type="ARBA" id="ARBA00032113"/>
    </source>
</evidence>
<evidence type="ECO:0000256" key="4">
    <source>
        <dbReference type="ARBA" id="ARBA00015819"/>
    </source>
</evidence>
<gene>
    <name evidence="12" type="ORF">UA08_04103</name>
</gene>
<dbReference type="Proteomes" id="UP000214365">
    <property type="component" value="Unassembled WGS sequence"/>
</dbReference>
<comment type="similarity">
    <text evidence="2">Belongs to the WD repeat MET30/SCONB/SCON-2 family.</text>
</comment>
<dbReference type="InterPro" id="IPR020472">
    <property type="entry name" value="WD40_PAC1"/>
</dbReference>
<dbReference type="PANTHER" id="PTHR22847:SF745">
    <property type="entry name" value="F-BOX_WD REPEAT-CONTAINING PROTEIN 7"/>
    <property type="match status" value="1"/>
</dbReference>
<dbReference type="SUPFAM" id="SSF50978">
    <property type="entry name" value="WD40 repeat-like"/>
    <property type="match status" value="1"/>
</dbReference>
<dbReference type="InterPro" id="IPR019775">
    <property type="entry name" value="WD40_repeat_CS"/>
</dbReference>
<evidence type="ECO:0000256" key="2">
    <source>
        <dbReference type="ARBA" id="ARBA00007968"/>
    </source>
</evidence>
<dbReference type="RefSeq" id="XP_020120700.1">
    <property type="nucleotide sequence ID" value="XM_020266389.1"/>
</dbReference>
<keyword evidence="5 9" id="KW-0853">WD repeat</keyword>
<dbReference type="InterPro" id="IPR001810">
    <property type="entry name" value="F-box_dom"/>
</dbReference>
<evidence type="ECO:0000256" key="6">
    <source>
        <dbReference type="ARBA" id="ARBA00022737"/>
    </source>
</evidence>
<evidence type="ECO:0000256" key="3">
    <source>
        <dbReference type="ARBA" id="ARBA00011725"/>
    </source>
</evidence>
<comment type="caution">
    <text evidence="12">The sequence shown here is derived from an EMBL/GenBank/DDBJ whole genome shotgun (WGS) entry which is preliminary data.</text>
</comment>
<dbReference type="CDD" id="cd00200">
    <property type="entry name" value="WD40"/>
    <property type="match status" value="1"/>
</dbReference>
<dbReference type="Pfam" id="PF00400">
    <property type="entry name" value="WD40"/>
    <property type="match status" value="6"/>
</dbReference>
<organism evidence="12 13">
    <name type="scientific">Talaromyces atroroseus</name>
    <dbReference type="NCBI Taxonomy" id="1441469"/>
    <lineage>
        <taxon>Eukaryota</taxon>
        <taxon>Fungi</taxon>
        <taxon>Dikarya</taxon>
        <taxon>Ascomycota</taxon>
        <taxon>Pezizomycotina</taxon>
        <taxon>Eurotiomycetes</taxon>
        <taxon>Eurotiomycetidae</taxon>
        <taxon>Eurotiales</taxon>
        <taxon>Trichocomaceae</taxon>
        <taxon>Talaromyces</taxon>
        <taxon>Talaromyces sect. Trachyspermi</taxon>
    </lineage>
</organism>
<feature type="repeat" description="WD" evidence="9">
    <location>
        <begin position="350"/>
        <end position="380"/>
    </location>
</feature>
<feature type="repeat" description="WD" evidence="9">
    <location>
        <begin position="601"/>
        <end position="642"/>
    </location>
</feature>
<sequence length="687" mass="76051">MPLDQNPPRSARRRPSLLLRARPKTAVPGGLPGASVPWMNPGPQALNSSYDSGQDSQIQLCQQDHQSSDVLEEVSVFPEPTPQHRTARSFSSIRHGVDGLRALGRRLSVTIRGKNPKNNHIYVPHEIARDVDEEKVVPEGRPRNAWFKGHSINRRPSLHSVSALHTFYAPTANVANFIPGMGFFEPPVFSNNPSEGAAARAAAAAQNEMAKSGRNISPGDSKIFDSESGIGIDLRDPSDSELAIVRLDPVAYLPAELISHILSFLSPTSLMQAEVVSRSWNKAASSHHVWRSVFRQQYGRQPLSKSTTKKKTQSAGLGKTLPNQDWKKMTLVRQALDRRWKDGKAAAIYLQGHTDSVYCVQFDEHKIITGSRDRTIRIWDAHYPWSCLKVIGTPTANQQRESAATNANPRPVGNAPFLSICPPSQPWADVADQTIELNDCHNRSILCLQFDDEIMVTGSSDFTCIVWDVKNDYKPIRRLVGHRAGVLDCCFDDRHIISCSKDRTICIWDRETGRLIKRLLGHHGPVNALQLRGDLLVSASGDGVAKLWNITSGVCVKEFSNKDHGLASVEFTEDGRTILAGGSDQVIYQYDANSGDMVREIKGHNGLVRSLHLDSANNRIVSGSYDFSVKVFDATTGELSIDLAEWTTSWMFSAKSDYRRIVATSQDARTVIMDFGYGLDGIDLLEE</sequence>
<evidence type="ECO:0000256" key="5">
    <source>
        <dbReference type="ARBA" id="ARBA00022574"/>
    </source>
</evidence>
<feature type="repeat" description="WD" evidence="9">
    <location>
        <begin position="479"/>
        <end position="518"/>
    </location>
</feature>
<dbReference type="SMART" id="SM00320">
    <property type="entry name" value="WD40"/>
    <property type="match status" value="6"/>
</dbReference>
<dbReference type="PROSITE" id="PS50294">
    <property type="entry name" value="WD_REPEATS_REGION"/>
    <property type="match status" value="3"/>
</dbReference>
<evidence type="ECO:0000256" key="1">
    <source>
        <dbReference type="ARBA" id="ARBA00002730"/>
    </source>
</evidence>
<dbReference type="InterPro" id="IPR036322">
    <property type="entry name" value="WD40_repeat_dom_sf"/>
</dbReference>
<feature type="repeat" description="WD" evidence="9">
    <location>
        <begin position="559"/>
        <end position="600"/>
    </location>
</feature>
<dbReference type="GeneID" id="31003858"/>
<protein>
    <recommendedName>
        <fullName evidence="4">Probable E3 ubiquitin ligase complex SCF subunit sconB</fullName>
    </recommendedName>
    <alternativeName>
        <fullName evidence="8">Sulfur controller B</fullName>
    </alternativeName>
    <alternativeName>
        <fullName evidence="7">Sulfur metabolite repression control protein B</fullName>
    </alternativeName>
</protein>
<keyword evidence="6" id="KW-0677">Repeat</keyword>
<evidence type="ECO:0000313" key="12">
    <source>
        <dbReference type="EMBL" id="OKL60579.1"/>
    </source>
</evidence>
<accession>A0A1Q5Q979</accession>
<evidence type="ECO:0000256" key="9">
    <source>
        <dbReference type="PROSITE-ProRule" id="PRU00221"/>
    </source>
</evidence>
<dbReference type="STRING" id="1441469.A0A1Q5Q979"/>